<dbReference type="EMBL" id="CP065856">
    <property type="protein sequence ID" value="QPV64840.1"/>
    <property type="molecule type" value="Genomic_DNA"/>
</dbReference>
<keyword evidence="1" id="KW-0472">Membrane</keyword>
<evidence type="ECO:0000313" key="2">
    <source>
        <dbReference type="EMBL" id="QPV64840.1"/>
    </source>
</evidence>
<dbReference type="GeneID" id="60588756"/>
<organism evidence="2 3">
    <name type="scientific">Halosimplex litoreum</name>
    <dbReference type="NCBI Taxonomy" id="1198301"/>
    <lineage>
        <taxon>Archaea</taxon>
        <taxon>Methanobacteriati</taxon>
        <taxon>Methanobacteriota</taxon>
        <taxon>Stenosarchaea group</taxon>
        <taxon>Halobacteria</taxon>
        <taxon>Halobacteriales</taxon>
        <taxon>Haloarculaceae</taxon>
        <taxon>Halosimplex</taxon>
    </lineage>
</organism>
<gene>
    <name evidence="2" type="ORF">I7X12_09645</name>
</gene>
<evidence type="ECO:0000313" key="3">
    <source>
        <dbReference type="Proteomes" id="UP000595001"/>
    </source>
</evidence>
<keyword evidence="1" id="KW-1133">Transmembrane helix</keyword>
<dbReference type="AlphaFoldDB" id="A0A7U3WB45"/>
<feature type="transmembrane region" description="Helical" evidence="1">
    <location>
        <begin position="53"/>
        <end position="86"/>
    </location>
</feature>
<accession>A0A7U3WB45</accession>
<dbReference type="KEGG" id="hlt:I7X12_09645"/>
<proteinExistence type="predicted"/>
<reference evidence="2 3" key="1">
    <citation type="submission" date="2020-12" db="EMBL/GenBank/DDBJ databases">
        <title>Halosimplex halophilum sp. nov. and Halosimplex salinum sp. nov., two new members of the genus Halosimplex.</title>
        <authorList>
            <person name="Cui H.L."/>
        </authorList>
    </citation>
    <scope>NUCLEOTIDE SEQUENCE [LARGE SCALE GENOMIC DNA]</scope>
    <source>
        <strain evidence="2 3">YGH94</strain>
    </source>
</reference>
<evidence type="ECO:0000256" key="1">
    <source>
        <dbReference type="SAM" id="Phobius"/>
    </source>
</evidence>
<keyword evidence="1" id="KW-0812">Transmembrane</keyword>
<name>A0A7U3WB45_9EURY</name>
<dbReference type="OrthoDB" id="242834at2157"/>
<keyword evidence="3" id="KW-1185">Reference proteome</keyword>
<dbReference type="RefSeq" id="WP_198063600.1">
    <property type="nucleotide sequence ID" value="NZ_CP065856.1"/>
</dbReference>
<protein>
    <submittedName>
        <fullName evidence="2">Uncharacterized protein</fullName>
    </submittedName>
</protein>
<dbReference type="Proteomes" id="UP000595001">
    <property type="component" value="Chromosome"/>
</dbReference>
<sequence length="120" mass="12940">MTGDESSVESGAVDVLRYETDEGPVYRATPAGEGEAVVAAHEREVRERRTGRLLATGTVVAAIVLTGVVMESVVATVAGLLFVAVVHVSKDDDHDESVPELVERNQFRRDAERAYDLEDG</sequence>